<sequence length="363" mass="40713">MLAAQPNPAGDSIDVALNSTPKVEIMIILALMRILLLFRVTKKPTFRNPKNFPKNNLENKEMPILVNNVGRLIERNHSIGFVPNCHYIKSVDPKIISRSIMSNFNNYGNNNNLPPTTSSSYSQQQLNPSSPIDPGRVSPATSSSPKRPPVIVVHLPFDQHSKVELKPGCSVREKVGQILSKRMIPPQVRKSFFVLTYCNFCFKPIWLQGFRCELCSVKFHQRCWSKVPTYCEQIGNLKSNDFKSIIEKLQSGYFNRDDIQTTVGLQDGETYCDIHQTTNRTIHDHVVYDGTTDIVTSVALPSTSTAEPAIARFPDSLDTLEVERIVNNGSSTLSFIVGKNEQVLHGLDICLCTKRPLLTIINT</sequence>
<dbReference type="AlphaFoldDB" id="A0A915JGW0"/>
<dbReference type="Gene3D" id="3.30.60.20">
    <property type="match status" value="1"/>
</dbReference>
<dbReference type="SMART" id="SM00109">
    <property type="entry name" value="C1"/>
    <property type="match status" value="1"/>
</dbReference>
<dbReference type="CDD" id="cd20811">
    <property type="entry name" value="C1_Raf"/>
    <property type="match status" value="1"/>
</dbReference>
<evidence type="ECO:0000313" key="5">
    <source>
        <dbReference type="Proteomes" id="UP000887565"/>
    </source>
</evidence>
<evidence type="ECO:0000313" key="6">
    <source>
        <dbReference type="WBParaSite" id="nRc.2.0.1.t25093-RA"/>
    </source>
</evidence>
<proteinExistence type="predicted"/>
<dbReference type="GO" id="GO:0046872">
    <property type="term" value="F:metal ion binding"/>
    <property type="evidence" value="ECO:0007669"/>
    <property type="project" value="UniProtKB-KW"/>
</dbReference>
<keyword evidence="1" id="KW-0479">Metal-binding</keyword>
<keyword evidence="2" id="KW-0862">Zinc</keyword>
<keyword evidence="5" id="KW-1185">Reference proteome</keyword>
<dbReference type="InterPro" id="IPR002219">
    <property type="entry name" value="PKC_DAG/PE"/>
</dbReference>
<dbReference type="SUPFAM" id="SSF57889">
    <property type="entry name" value="Cysteine-rich domain"/>
    <property type="match status" value="1"/>
</dbReference>
<dbReference type="Gene3D" id="3.10.20.90">
    <property type="entry name" value="Phosphatidylinositol 3-kinase Catalytic Subunit, Chain A, domain 1"/>
    <property type="match status" value="1"/>
</dbReference>
<feature type="compositionally biased region" description="Low complexity" evidence="3">
    <location>
        <begin position="111"/>
        <end position="125"/>
    </location>
</feature>
<evidence type="ECO:0000259" key="4">
    <source>
        <dbReference type="PROSITE" id="PS50081"/>
    </source>
</evidence>
<evidence type="ECO:0000256" key="1">
    <source>
        <dbReference type="ARBA" id="ARBA00022723"/>
    </source>
</evidence>
<dbReference type="WBParaSite" id="nRc.2.0.1.t25093-RA">
    <property type="protein sequence ID" value="nRc.2.0.1.t25093-RA"/>
    <property type="gene ID" value="nRc.2.0.1.g25093"/>
</dbReference>
<name>A0A915JGW0_ROMCU</name>
<dbReference type="InterPro" id="IPR029071">
    <property type="entry name" value="Ubiquitin-like_domsf"/>
</dbReference>
<dbReference type="InterPro" id="IPR046349">
    <property type="entry name" value="C1-like_sf"/>
</dbReference>
<feature type="region of interest" description="Disordered" evidence="3">
    <location>
        <begin position="111"/>
        <end position="148"/>
    </location>
</feature>
<dbReference type="Proteomes" id="UP000887565">
    <property type="component" value="Unplaced"/>
</dbReference>
<protein>
    <submittedName>
        <fullName evidence="6">Phorbol-ester/DAG-type domain-containing protein</fullName>
    </submittedName>
</protein>
<evidence type="ECO:0000256" key="2">
    <source>
        <dbReference type="ARBA" id="ARBA00022833"/>
    </source>
</evidence>
<dbReference type="Pfam" id="PF00130">
    <property type="entry name" value="C1_1"/>
    <property type="match status" value="1"/>
</dbReference>
<dbReference type="PROSITE" id="PS50081">
    <property type="entry name" value="ZF_DAG_PE_2"/>
    <property type="match status" value="1"/>
</dbReference>
<feature type="domain" description="Phorbol-ester/DAG-type" evidence="4">
    <location>
        <begin position="185"/>
        <end position="231"/>
    </location>
</feature>
<reference evidence="6" key="1">
    <citation type="submission" date="2022-11" db="UniProtKB">
        <authorList>
            <consortium name="WormBaseParasite"/>
        </authorList>
    </citation>
    <scope>IDENTIFICATION</scope>
</reference>
<organism evidence="5 6">
    <name type="scientific">Romanomermis culicivorax</name>
    <name type="common">Nematode worm</name>
    <dbReference type="NCBI Taxonomy" id="13658"/>
    <lineage>
        <taxon>Eukaryota</taxon>
        <taxon>Metazoa</taxon>
        <taxon>Ecdysozoa</taxon>
        <taxon>Nematoda</taxon>
        <taxon>Enoplea</taxon>
        <taxon>Dorylaimia</taxon>
        <taxon>Mermithida</taxon>
        <taxon>Mermithoidea</taxon>
        <taxon>Mermithidae</taxon>
        <taxon>Romanomermis</taxon>
    </lineage>
</organism>
<dbReference type="SUPFAM" id="SSF54236">
    <property type="entry name" value="Ubiquitin-like"/>
    <property type="match status" value="1"/>
</dbReference>
<evidence type="ECO:0000256" key="3">
    <source>
        <dbReference type="SAM" id="MobiDB-lite"/>
    </source>
</evidence>
<accession>A0A915JGW0</accession>